<proteinExistence type="predicted"/>
<organism evidence="2 3">
    <name type="scientific">Planomicrobium stackebrandtii</name>
    <dbReference type="NCBI Taxonomy" id="253160"/>
    <lineage>
        <taxon>Bacteria</taxon>
        <taxon>Bacillati</taxon>
        <taxon>Bacillota</taxon>
        <taxon>Bacilli</taxon>
        <taxon>Bacillales</taxon>
        <taxon>Caryophanaceae</taxon>
        <taxon>Planomicrobium</taxon>
    </lineage>
</organism>
<evidence type="ECO:0000313" key="2">
    <source>
        <dbReference type="EMBL" id="MDQ0428238.1"/>
    </source>
</evidence>
<gene>
    <name evidence="2" type="ORF">QOZ98_001064</name>
</gene>
<name>A0ABU0GS99_9BACL</name>
<feature type="domain" description="NERD" evidence="1">
    <location>
        <begin position="41"/>
        <end position="154"/>
    </location>
</feature>
<dbReference type="RefSeq" id="WP_308786438.1">
    <property type="nucleotide sequence ID" value="NZ_JAUSWB010000002.1"/>
</dbReference>
<dbReference type="Proteomes" id="UP001241988">
    <property type="component" value="Unassembled WGS sequence"/>
</dbReference>
<dbReference type="InterPro" id="IPR011528">
    <property type="entry name" value="NERD"/>
</dbReference>
<evidence type="ECO:0000313" key="3">
    <source>
        <dbReference type="Proteomes" id="UP001241988"/>
    </source>
</evidence>
<sequence>MQLIERRRPNILIYLEALLARTPSFHPAYADVKEKVRTWTAGYAGETWFDRMWLDYTSDENFRVIPDYVTTSHQMDAICVFSKFIAIIEIKNIGGVIEMDGTTRQFTRTLHSESIGMRNPDDQLYRHEKKIRQLTNYKIPVIGIVVFTNPSSILKLKAVERRVVHLSGLPFVLDQLIEQYTTYPSFDVPQLCDLLMAHQCPPAPYQHESIPYPLQTGVFCSACSFSKMVYSRDLWRCLNCSNRQQDAHLLALQDYRLLIGSTISNQEFRRFTEMESRSNAVKILKRCSFETVGTHRSLRYLIPEMDLRNKTK</sequence>
<evidence type="ECO:0000259" key="1">
    <source>
        <dbReference type="PROSITE" id="PS50965"/>
    </source>
</evidence>
<dbReference type="PROSITE" id="PS50965">
    <property type="entry name" value="NERD"/>
    <property type="match status" value="1"/>
</dbReference>
<protein>
    <recommendedName>
        <fullName evidence="1">NERD domain-containing protein</fullName>
    </recommendedName>
</protein>
<reference evidence="2 3" key="1">
    <citation type="submission" date="2023-07" db="EMBL/GenBank/DDBJ databases">
        <title>Genomic Encyclopedia of Type Strains, Phase IV (KMG-IV): sequencing the most valuable type-strain genomes for metagenomic binning, comparative biology and taxonomic classification.</title>
        <authorList>
            <person name="Goeker M."/>
        </authorList>
    </citation>
    <scope>NUCLEOTIDE SEQUENCE [LARGE SCALE GENOMIC DNA]</scope>
    <source>
        <strain evidence="2 3">DSM 16419</strain>
    </source>
</reference>
<dbReference type="EMBL" id="JAUSWB010000002">
    <property type="protein sequence ID" value="MDQ0428238.1"/>
    <property type="molecule type" value="Genomic_DNA"/>
</dbReference>
<accession>A0ABU0GS99</accession>
<dbReference type="Pfam" id="PF08378">
    <property type="entry name" value="NERD"/>
    <property type="match status" value="1"/>
</dbReference>
<keyword evidence="3" id="KW-1185">Reference proteome</keyword>
<comment type="caution">
    <text evidence="2">The sequence shown here is derived from an EMBL/GenBank/DDBJ whole genome shotgun (WGS) entry which is preliminary data.</text>
</comment>